<dbReference type="EMBL" id="JBHUOL010000001">
    <property type="protein sequence ID" value="MFD2907139.1"/>
    <property type="molecule type" value="Genomic_DNA"/>
</dbReference>
<dbReference type="InterPro" id="IPR052162">
    <property type="entry name" value="Sensor_kinase/Photoreceptor"/>
</dbReference>
<reference evidence="11" key="1">
    <citation type="journal article" date="2019" name="Int. J. Syst. Evol. Microbiol.">
        <title>The Global Catalogue of Microorganisms (GCM) 10K type strain sequencing project: providing services to taxonomists for standard genome sequencing and annotation.</title>
        <authorList>
            <consortium name="The Broad Institute Genomics Platform"/>
            <consortium name="The Broad Institute Genome Sequencing Center for Infectious Disease"/>
            <person name="Wu L."/>
            <person name="Ma J."/>
        </authorList>
    </citation>
    <scope>NUCLEOTIDE SEQUENCE [LARGE SCALE GENOMIC DNA]</scope>
    <source>
        <strain evidence="11">KCTC 52644</strain>
    </source>
</reference>
<keyword evidence="6" id="KW-1133">Transmembrane helix</keyword>
<evidence type="ECO:0000256" key="3">
    <source>
        <dbReference type="ARBA" id="ARBA00022553"/>
    </source>
</evidence>
<feature type="transmembrane region" description="Helical" evidence="6">
    <location>
        <begin position="12"/>
        <end position="33"/>
    </location>
</feature>
<keyword evidence="5" id="KW-0418">Kinase</keyword>
<keyword evidence="11" id="KW-1185">Reference proteome</keyword>
<feature type="transmembrane region" description="Helical" evidence="6">
    <location>
        <begin position="183"/>
        <end position="203"/>
    </location>
</feature>
<dbReference type="EC" id="2.7.13.3" evidence="2"/>
<dbReference type="SUPFAM" id="SSF55874">
    <property type="entry name" value="ATPase domain of HSP90 chaperone/DNA topoisomerase II/histidine kinase"/>
    <property type="match status" value="1"/>
</dbReference>
<dbReference type="InterPro" id="IPR003594">
    <property type="entry name" value="HATPase_dom"/>
</dbReference>
<dbReference type="CDD" id="cd00130">
    <property type="entry name" value="PAS"/>
    <property type="match status" value="2"/>
</dbReference>
<dbReference type="SMART" id="SM00388">
    <property type="entry name" value="HisKA"/>
    <property type="match status" value="1"/>
</dbReference>
<evidence type="ECO:0000256" key="1">
    <source>
        <dbReference type="ARBA" id="ARBA00000085"/>
    </source>
</evidence>
<evidence type="ECO:0000256" key="4">
    <source>
        <dbReference type="ARBA" id="ARBA00022679"/>
    </source>
</evidence>
<dbReference type="PROSITE" id="PS50113">
    <property type="entry name" value="PAC"/>
    <property type="match status" value="1"/>
</dbReference>
<dbReference type="Gene3D" id="1.10.287.130">
    <property type="match status" value="1"/>
</dbReference>
<evidence type="ECO:0000256" key="2">
    <source>
        <dbReference type="ARBA" id="ARBA00012438"/>
    </source>
</evidence>
<dbReference type="InterPro" id="IPR000014">
    <property type="entry name" value="PAS"/>
</dbReference>
<comment type="catalytic activity">
    <reaction evidence="1">
        <text>ATP + protein L-histidine = ADP + protein N-phospho-L-histidine.</text>
        <dbReference type="EC" id="2.7.13.3"/>
    </reaction>
</comment>
<organism evidence="10 11">
    <name type="scientific">Flavobacterium ardleyense</name>
    <dbReference type="NCBI Taxonomy" id="2038737"/>
    <lineage>
        <taxon>Bacteria</taxon>
        <taxon>Pseudomonadati</taxon>
        <taxon>Bacteroidota</taxon>
        <taxon>Flavobacteriia</taxon>
        <taxon>Flavobacteriales</taxon>
        <taxon>Flavobacteriaceae</taxon>
        <taxon>Flavobacterium</taxon>
    </lineage>
</organism>
<keyword evidence="6" id="KW-0812">Transmembrane</keyword>
<dbReference type="SMART" id="SM00387">
    <property type="entry name" value="HATPase_c"/>
    <property type="match status" value="1"/>
</dbReference>
<evidence type="ECO:0000256" key="6">
    <source>
        <dbReference type="SAM" id="Phobius"/>
    </source>
</evidence>
<dbReference type="CDD" id="cd00082">
    <property type="entry name" value="HisKA"/>
    <property type="match status" value="1"/>
</dbReference>
<dbReference type="CDD" id="cd19410">
    <property type="entry name" value="HK9-like_sensor"/>
    <property type="match status" value="1"/>
</dbReference>
<dbReference type="NCBIfam" id="TIGR00229">
    <property type="entry name" value="sensory_box"/>
    <property type="match status" value="1"/>
</dbReference>
<dbReference type="InterPro" id="IPR007891">
    <property type="entry name" value="CHASE3"/>
</dbReference>
<evidence type="ECO:0000256" key="5">
    <source>
        <dbReference type="ARBA" id="ARBA00022777"/>
    </source>
</evidence>
<dbReference type="Pfam" id="PF05227">
    <property type="entry name" value="CHASE3"/>
    <property type="match status" value="1"/>
</dbReference>
<dbReference type="InterPro" id="IPR035965">
    <property type="entry name" value="PAS-like_dom_sf"/>
</dbReference>
<dbReference type="SUPFAM" id="SSF47384">
    <property type="entry name" value="Homodimeric domain of signal transducing histidine kinase"/>
    <property type="match status" value="1"/>
</dbReference>
<dbReference type="InterPro" id="IPR004358">
    <property type="entry name" value="Sig_transdc_His_kin-like_C"/>
</dbReference>
<keyword evidence="6" id="KW-0472">Membrane</keyword>
<dbReference type="Gene3D" id="2.10.70.100">
    <property type="match status" value="2"/>
</dbReference>
<dbReference type="PROSITE" id="PS50112">
    <property type="entry name" value="PAS"/>
    <property type="match status" value="1"/>
</dbReference>
<dbReference type="Pfam" id="PF00512">
    <property type="entry name" value="HisKA"/>
    <property type="match status" value="1"/>
</dbReference>
<dbReference type="InterPro" id="IPR013655">
    <property type="entry name" value="PAS_fold_3"/>
</dbReference>
<dbReference type="InterPro" id="IPR036890">
    <property type="entry name" value="HATPase_C_sf"/>
</dbReference>
<feature type="domain" description="Histidine kinase" evidence="7">
    <location>
        <begin position="505"/>
        <end position="731"/>
    </location>
</feature>
<dbReference type="PANTHER" id="PTHR43304:SF1">
    <property type="entry name" value="PAC DOMAIN-CONTAINING PROTEIN"/>
    <property type="match status" value="1"/>
</dbReference>
<evidence type="ECO:0000259" key="7">
    <source>
        <dbReference type="PROSITE" id="PS50109"/>
    </source>
</evidence>
<dbReference type="SMART" id="SM00086">
    <property type="entry name" value="PAC"/>
    <property type="match status" value="2"/>
</dbReference>
<evidence type="ECO:0000259" key="8">
    <source>
        <dbReference type="PROSITE" id="PS50112"/>
    </source>
</evidence>
<dbReference type="Proteomes" id="UP001597549">
    <property type="component" value="Unassembled WGS sequence"/>
</dbReference>
<accession>A0ABW5Z2U1</accession>
<dbReference type="Gene3D" id="3.30.450.20">
    <property type="entry name" value="PAS domain"/>
    <property type="match status" value="2"/>
</dbReference>
<dbReference type="PROSITE" id="PS50109">
    <property type="entry name" value="HIS_KIN"/>
    <property type="match status" value="1"/>
</dbReference>
<evidence type="ECO:0000259" key="9">
    <source>
        <dbReference type="PROSITE" id="PS50113"/>
    </source>
</evidence>
<dbReference type="SUPFAM" id="SSF55785">
    <property type="entry name" value="PYP-like sensor domain (PAS domain)"/>
    <property type="match status" value="2"/>
</dbReference>
<evidence type="ECO:0000313" key="10">
    <source>
        <dbReference type="EMBL" id="MFD2907139.1"/>
    </source>
</evidence>
<protein>
    <recommendedName>
        <fullName evidence="2">histidine kinase</fullName>
        <ecNumber evidence="2">2.7.13.3</ecNumber>
    </recommendedName>
</protein>
<dbReference type="InterPro" id="IPR005467">
    <property type="entry name" value="His_kinase_dom"/>
</dbReference>
<dbReference type="Gene3D" id="3.30.565.10">
    <property type="entry name" value="Histidine kinase-like ATPase, C-terminal domain"/>
    <property type="match status" value="1"/>
</dbReference>
<comment type="caution">
    <text evidence="10">The sequence shown here is derived from an EMBL/GenBank/DDBJ whole genome shotgun (WGS) entry which is preliminary data.</text>
</comment>
<dbReference type="InterPro" id="IPR001610">
    <property type="entry name" value="PAC"/>
</dbReference>
<dbReference type="InterPro" id="IPR036097">
    <property type="entry name" value="HisK_dim/P_sf"/>
</dbReference>
<name>A0ABW5Z2U1_9FLAO</name>
<feature type="domain" description="PAC" evidence="9">
    <location>
        <begin position="295"/>
        <end position="346"/>
    </location>
</feature>
<dbReference type="PANTHER" id="PTHR43304">
    <property type="entry name" value="PHYTOCHROME-LIKE PROTEIN CPH1"/>
    <property type="match status" value="1"/>
</dbReference>
<dbReference type="Pfam" id="PF02518">
    <property type="entry name" value="HATPase_c"/>
    <property type="match status" value="1"/>
</dbReference>
<keyword evidence="4" id="KW-0808">Transferase</keyword>
<feature type="domain" description="PAS" evidence="8">
    <location>
        <begin position="222"/>
        <end position="292"/>
    </location>
</feature>
<dbReference type="PRINTS" id="PR00344">
    <property type="entry name" value="BCTRLSENSOR"/>
</dbReference>
<dbReference type="Pfam" id="PF08447">
    <property type="entry name" value="PAS_3"/>
    <property type="match status" value="2"/>
</dbReference>
<evidence type="ECO:0000313" key="11">
    <source>
        <dbReference type="Proteomes" id="UP001597549"/>
    </source>
</evidence>
<dbReference type="InterPro" id="IPR003661">
    <property type="entry name" value="HisK_dim/P_dom"/>
</dbReference>
<gene>
    <name evidence="10" type="ORF">ACFSX9_00180</name>
</gene>
<dbReference type="InterPro" id="IPR000700">
    <property type="entry name" value="PAS-assoc_C"/>
</dbReference>
<keyword evidence="3" id="KW-0597">Phosphoprotein</keyword>
<proteinExistence type="predicted"/>
<sequence>MIKLLNTFQSRSFLNIAFVISLASIFFTASITYKHIVDLNQSTKLVMKSYEVKLELEKLMSVLKDAETGYSGYLLYNDESYLETFNDSRASVDKSFSKIKDLTLDNATQQRNLIELNKLIALRYFYLDVYKVKKNRTEKYFVQNSKKSMEDIRKKASEMSKLEDYLLEKREQYFNDTSYYTPFYALLIVIITLFLIVLAYIKITKDLNNLKKSNNRLLVINESQKLAEIISKFGSWQLNFDKNVYTFSDNLYILLGYEPQEFEANLEGYLKNIHPDDLALVKSKTEHILEKRELPNYTYRIIKKNGEIRYFQATGISIKNNFGEDVLVGTTQDVTEQQEYNERIQRSNEDLIEYNQKLTIYDESSRQAEILGKYGSWTFNFDTQKFSFSDNKFRLLGFKPQSFEPTFEKKLEFVHPDDRHIVADGNERIMNEEELPAMTFRIVKTDGEVRHFRTTAKIYIDSLGSKNMIGTTQDITDDVMNNHILNQKNMELERSNKELIEFNYAASHDLQEPLRKIQTFISRVNDSEKDNLSEKGKEYLARIIKASTRMRILIDDLLQYSRTNKSDAIFEDIDLNETLQDVTSDLSEIIVENNTIINTPVLPHIKGIPYQVNQLFVNVIGNSIKYRKANEDPIITITYEKVKTKDDNIPDEAHSEFHKIVFKDNGIGFEAAYAERIFLLFNRLHAKSEYPGTGVGLAICKKIISNHNGYIKAIGRPNEGASVIIYIPVLL</sequence>